<evidence type="ECO:0000313" key="2">
    <source>
        <dbReference type="Proteomes" id="UP000095284"/>
    </source>
</evidence>
<reference evidence="3" key="1">
    <citation type="submission" date="2016-11" db="UniProtKB">
        <authorList>
            <consortium name="WormBaseParasite"/>
        </authorList>
    </citation>
    <scope>IDENTIFICATION</scope>
</reference>
<dbReference type="PANTHER" id="PTHR22943">
    <property type="entry name" value="7-TRANSMEMBRANE DOMAIN RECEPTOR C.ELEGANS"/>
    <property type="match status" value="1"/>
</dbReference>
<feature type="transmembrane region" description="Helical" evidence="1">
    <location>
        <begin position="21"/>
        <end position="46"/>
    </location>
</feature>
<keyword evidence="1" id="KW-0472">Membrane</keyword>
<dbReference type="Pfam" id="PF10326">
    <property type="entry name" value="7TM_GPCR_Str"/>
    <property type="match status" value="1"/>
</dbReference>
<proteinExistence type="predicted"/>
<evidence type="ECO:0000256" key="1">
    <source>
        <dbReference type="SAM" id="Phobius"/>
    </source>
</evidence>
<dbReference type="SUPFAM" id="SSF81321">
    <property type="entry name" value="Family A G protein-coupled receptor-like"/>
    <property type="match status" value="1"/>
</dbReference>
<dbReference type="PANTHER" id="PTHR22943:SF248">
    <property type="entry name" value="SEVEN TM RECEPTOR"/>
    <property type="match status" value="1"/>
</dbReference>
<accession>A0A1I7RJW3</accession>
<dbReference type="Proteomes" id="UP000095284">
    <property type="component" value="Unplaced"/>
</dbReference>
<dbReference type="WBParaSite" id="BXY_0099500.1">
    <property type="protein sequence ID" value="BXY_0099500.1"/>
    <property type="gene ID" value="BXY_0099500"/>
</dbReference>
<keyword evidence="1" id="KW-0812">Transmembrane</keyword>
<organism evidence="2 3">
    <name type="scientific">Bursaphelenchus xylophilus</name>
    <name type="common">Pinewood nematode worm</name>
    <name type="synonym">Aphelenchoides xylophilus</name>
    <dbReference type="NCBI Taxonomy" id="6326"/>
    <lineage>
        <taxon>Eukaryota</taxon>
        <taxon>Metazoa</taxon>
        <taxon>Ecdysozoa</taxon>
        <taxon>Nematoda</taxon>
        <taxon>Chromadorea</taxon>
        <taxon>Rhabditida</taxon>
        <taxon>Tylenchina</taxon>
        <taxon>Tylenchomorpha</taxon>
        <taxon>Aphelenchoidea</taxon>
        <taxon>Aphelenchoididae</taxon>
        <taxon>Bursaphelenchus</taxon>
    </lineage>
</organism>
<name>A0A1I7RJW3_BURXY</name>
<protein>
    <submittedName>
        <fullName evidence="3">G protein-coupled receptor</fullName>
    </submittedName>
</protein>
<feature type="transmembrane region" description="Helical" evidence="1">
    <location>
        <begin position="58"/>
        <end position="77"/>
    </location>
</feature>
<evidence type="ECO:0000313" key="3">
    <source>
        <dbReference type="WBParaSite" id="BXY_0099500.1"/>
    </source>
</evidence>
<keyword evidence="1" id="KW-1133">Transmembrane helix</keyword>
<sequence>MDASYSERTRRLQKQLTNFMFVQAIIPLFISVVPCLLIVATAFLYMDTGRMCCYCVIATSWIPVLNPIITIVVIVPFRRTVRGLFRKRAAVNSTASNLSITAIT</sequence>
<dbReference type="AlphaFoldDB" id="A0A1I7RJW3"/>
<dbReference type="InterPro" id="IPR019428">
    <property type="entry name" value="7TM_GPCR_serpentine_rcpt_Str"/>
</dbReference>